<dbReference type="PANTHER" id="PTHR43341">
    <property type="entry name" value="AMINO ACID PERMEASE"/>
    <property type="match status" value="1"/>
</dbReference>
<feature type="transmembrane region" description="Helical" evidence="8">
    <location>
        <begin position="295"/>
        <end position="316"/>
    </location>
</feature>
<evidence type="ECO:0000256" key="8">
    <source>
        <dbReference type="SAM" id="Phobius"/>
    </source>
</evidence>
<reference evidence="11" key="1">
    <citation type="submission" date="2016-04" db="EMBL/GenBank/DDBJ databases">
        <title>Comparative genomics of biotechnologically important yeasts.</title>
        <authorList>
            <consortium name="DOE Joint Genome Institute"/>
            <person name="Riley R."/>
            <person name="Haridas S."/>
            <person name="Wolfe K.H."/>
            <person name="Lopes M.R."/>
            <person name="Hittinger C.T."/>
            <person name="Goker M."/>
            <person name="Salamov A."/>
            <person name="Wisecaver J."/>
            <person name="Long T.M."/>
            <person name="Aerts A.L."/>
            <person name="Barry K."/>
            <person name="Choi C."/>
            <person name="Clum A."/>
            <person name="Coughlan A.Y."/>
            <person name="Deshpande S."/>
            <person name="Douglass A.P."/>
            <person name="Hanson S.J."/>
            <person name="Klenk H.-P."/>
            <person name="Labutti K."/>
            <person name="Lapidus A."/>
            <person name="Lindquist E."/>
            <person name="Lipzen A."/>
            <person name="Meier-Kolthoff J.P."/>
            <person name="Ohm R.A."/>
            <person name="Otillar R.P."/>
            <person name="Pangilinan J."/>
            <person name="Peng Y."/>
            <person name="Rokas A."/>
            <person name="Rosa C.A."/>
            <person name="Scheuner C."/>
            <person name="Sibirny A.A."/>
            <person name="Slot J.C."/>
            <person name="Stielow J.B."/>
            <person name="Sun H."/>
            <person name="Kurtzman C.P."/>
            <person name="Blackwell M."/>
            <person name="Grigoriev I.V."/>
            <person name="Jeffries T.W."/>
        </authorList>
    </citation>
    <scope>NUCLEOTIDE SEQUENCE [LARGE SCALE GENOMIC DNA]</scope>
    <source>
        <strain evidence="11">NRRL YB-2248</strain>
    </source>
</reference>
<dbReference type="PANTHER" id="PTHR43341:SF10">
    <property type="entry name" value="S-ADENOSYLMETHIONINE PERMEASE SAM3-RELATED"/>
    <property type="match status" value="1"/>
</dbReference>
<evidence type="ECO:0000256" key="3">
    <source>
        <dbReference type="ARBA" id="ARBA00022448"/>
    </source>
</evidence>
<feature type="transmembrane region" description="Helical" evidence="8">
    <location>
        <begin position="206"/>
        <end position="228"/>
    </location>
</feature>
<dbReference type="NCBIfam" id="TIGR00913">
    <property type="entry name" value="2A0310"/>
    <property type="match status" value="1"/>
</dbReference>
<keyword evidence="11" id="KW-1185">Reference proteome</keyword>
<proteinExistence type="inferred from homology"/>
<keyword evidence="7 8" id="KW-0472">Membrane</keyword>
<feature type="transmembrane region" description="Helical" evidence="8">
    <location>
        <begin position="71"/>
        <end position="91"/>
    </location>
</feature>
<evidence type="ECO:0000256" key="7">
    <source>
        <dbReference type="ARBA" id="ARBA00023136"/>
    </source>
</evidence>
<evidence type="ECO:0000259" key="9">
    <source>
        <dbReference type="Pfam" id="PF00324"/>
    </source>
</evidence>
<evidence type="ECO:0000256" key="4">
    <source>
        <dbReference type="ARBA" id="ARBA00022692"/>
    </source>
</evidence>
<evidence type="ECO:0000313" key="11">
    <source>
        <dbReference type="Proteomes" id="UP000094801"/>
    </source>
</evidence>
<evidence type="ECO:0000313" key="10">
    <source>
        <dbReference type="EMBL" id="ODV82922.1"/>
    </source>
</evidence>
<dbReference type="FunFam" id="1.20.1740.10:FF:000001">
    <property type="entry name" value="Amino acid permease"/>
    <property type="match status" value="1"/>
</dbReference>
<dbReference type="InterPro" id="IPR004762">
    <property type="entry name" value="Amino_acid_permease_fungi"/>
</dbReference>
<feature type="transmembrane region" description="Helical" evidence="8">
    <location>
        <begin position="97"/>
        <end position="115"/>
    </location>
</feature>
<dbReference type="PIRSF" id="PIRSF006060">
    <property type="entry name" value="AA_transporter"/>
    <property type="match status" value="1"/>
</dbReference>
<keyword evidence="5" id="KW-0029">Amino-acid transport</keyword>
<keyword evidence="4 8" id="KW-0812">Transmembrane</keyword>
<dbReference type="InterPro" id="IPR004841">
    <property type="entry name" value="AA-permease/SLC12A_dom"/>
</dbReference>
<evidence type="ECO:0000256" key="1">
    <source>
        <dbReference type="ARBA" id="ARBA00004141"/>
    </source>
</evidence>
<dbReference type="OrthoDB" id="3900342at2759"/>
<feature type="transmembrane region" description="Helical" evidence="8">
    <location>
        <begin position="506"/>
        <end position="523"/>
    </location>
</feature>
<dbReference type="GO" id="GO:0015171">
    <property type="term" value="F:amino acid transmembrane transporter activity"/>
    <property type="evidence" value="ECO:0007669"/>
    <property type="project" value="TreeGrafter"/>
</dbReference>
<dbReference type="EMBL" id="KV453871">
    <property type="protein sequence ID" value="ODV82922.1"/>
    <property type="molecule type" value="Genomic_DNA"/>
</dbReference>
<protein>
    <recommendedName>
        <fullName evidence="9">Amino acid permease/ SLC12A domain-containing protein</fullName>
    </recommendedName>
</protein>
<evidence type="ECO:0000256" key="5">
    <source>
        <dbReference type="ARBA" id="ARBA00022970"/>
    </source>
</evidence>
<dbReference type="STRING" id="983967.A0A1E4SU24"/>
<keyword evidence="6 8" id="KW-1133">Transmembrane helix</keyword>
<dbReference type="Gene3D" id="1.20.1740.10">
    <property type="entry name" value="Amino acid/polyamine transporter I"/>
    <property type="match status" value="1"/>
</dbReference>
<dbReference type="PROSITE" id="PS00218">
    <property type="entry name" value="AMINO_ACID_PERMEASE_1"/>
    <property type="match status" value="1"/>
</dbReference>
<feature type="transmembrane region" description="Helical" evidence="8">
    <location>
        <begin position="464"/>
        <end position="486"/>
    </location>
</feature>
<organism evidence="10 11">
    <name type="scientific">[Candida] arabinofermentans NRRL YB-2248</name>
    <dbReference type="NCBI Taxonomy" id="983967"/>
    <lineage>
        <taxon>Eukaryota</taxon>
        <taxon>Fungi</taxon>
        <taxon>Dikarya</taxon>
        <taxon>Ascomycota</taxon>
        <taxon>Saccharomycotina</taxon>
        <taxon>Pichiomycetes</taxon>
        <taxon>Pichiales</taxon>
        <taxon>Pichiaceae</taxon>
        <taxon>Ogataea</taxon>
        <taxon>Ogataea/Candida clade</taxon>
    </lineage>
</organism>
<comment type="similarity">
    <text evidence="2">Belongs to the amino acid-polyamine-organocation (APC) superfamily. YAT (TC 2.A.3.10) family.</text>
</comment>
<keyword evidence="3" id="KW-0813">Transport</keyword>
<dbReference type="GO" id="GO:0016020">
    <property type="term" value="C:membrane"/>
    <property type="evidence" value="ECO:0007669"/>
    <property type="project" value="UniProtKB-SubCell"/>
</dbReference>
<feature type="transmembrane region" description="Helical" evidence="8">
    <location>
        <begin position="424"/>
        <end position="443"/>
    </location>
</feature>
<comment type="subcellular location">
    <subcellularLocation>
        <location evidence="1">Membrane</location>
        <topology evidence="1">Multi-pass membrane protein</topology>
    </subcellularLocation>
</comment>
<accession>A0A1E4SU24</accession>
<name>A0A1E4SU24_9ASCO</name>
<feature type="transmembrane region" description="Helical" evidence="8">
    <location>
        <begin position="180"/>
        <end position="200"/>
    </location>
</feature>
<evidence type="ECO:0000256" key="2">
    <source>
        <dbReference type="ARBA" id="ARBA00006983"/>
    </source>
</evidence>
<dbReference type="Proteomes" id="UP000094801">
    <property type="component" value="Unassembled WGS sequence"/>
</dbReference>
<sequence>MNKQESIRSTTSSIIASSTQAQDGKIGFFESFKRANVDLSHISNLDKLTPEQLKQVKLANQPFKKNLNSRIINMIAIAATLGTGLFIGIGYSLTSGPGALLIGFSLVGLAIYCVCQNAAELSVAYPVSGSFATHISRFLEPSLGFTVSTNYALSWLISFPSELIGCSMTITYWNDSINPVVWIAIFYVFVVFLNLCGVKWYGESEFIMSLIKVLAILIFIIIGIVLICGGGPNNTTGYIGMKYWHTPGSFVKPVFKSICNTFVSAAFSYGGTELVVLTAAESKKIESVSKASKQVFWRIAFFYITTVVIIGCLVPYNDERLLGGSSDEDITASPFVIALSNTGGSFGTKVSHFMNAVILVAVLSVCNSCVYASSRVIQSLAVTGDLPEIFAYVDLKGRPLMGILISCIFGLLGFLVASTNQDTVFTWLFALCSIASFFTWFCICFAQVRFRWALKAQGRSTNELAYCSQLGAFGGYLGVVLSLALIAGEIYVSAFPLGYSSSAEGFFQNCLSIPIMIVVYVGYKSYKRSWNKFLIPLKEIDLDSGRRYEDLELLKLEVAERKAFIRSKPFYMRVYHFLC</sequence>
<feature type="transmembrane region" description="Helical" evidence="8">
    <location>
        <begin position="400"/>
        <end position="418"/>
    </location>
</feature>
<gene>
    <name evidence="10" type="ORF">CANARDRAFT_30484</name>
</gene>
<dbReference type="InterPro" id="IPR004840">
    <property type="entry name" value="Amino_acid_permease_CS"/>
</dbReference>
<dbReference type="InterPro" id="IPR050524">
    <property type="entry name" value="APC_YAT"/>
</dbReference>
<evidence type="ECO:0000256" key="6">
    <source>
        <dbReference type="ARBA" id="ARBA00022989"/>
    </source>
</evidence>
<feature type="transmembrane region" description="Helical" evidence="8">
    <location>
        <begin position="353"/>
        <end position="372"/>
    </location>
</feature>
<dbReference type="Pfam" id="PF00324">
    <property type="entry name" value="AA_permease"/>
    <property type="match status" value="1"/>
</dbReference>
<dbReference type="AlphaFoldDB" id="A0A1E4SU24"/>
<feature type="domain" description="Amino acid permease/ SLC12A" evidence="9">
    <location>
        <begin position="74"/>
        <end position="533"/>
    </location>
</feature>